<name>A0ABV3SP23_9HYPH</name>
<organism evidence="2 3">
    <name type="scientific">Aquibium pacificus</name>
    <dbReference type="NCBI Taxonomy" id="3153579"/>
    <lineage>
        <taxon>Bacteria</taxon>
        <taxon>Pseudomonadati</taxon>
        <taxon>Pseudomonadota</taxon>
        <taxon>Alphaproteobacteria</taxon>
        <taxon>Hyphomicrobiales</taxon>
        <taxon>Phyllobacteriaceae</taxon>
        <taxon>Aquibium</taxon>
    </lineage>
</organism>
<proteinExistence type="predicted"/>
<evidence type="ECO:0000313" key="2">
    <source>
        <dbReference type="EMBL" id="MEX0408547.1"/>
    </source>
</evidence>
<gene>
    <name evidence="2" type="ORF">ABGN05_23075</name>
</gene>
<dbReference type="RefSeq" id="WP_367956408.1">
    <property type="nucleotide sequence ID" value="NZ_JBDPGJ010000005.1"/>
</dbReference>
<keyword evidence="1" id="KW-0472">Membrane</keyword>
<sequence length="158" mass="17828">MDKTFYQIVNNAESFFDAAAPRASAEDTSDDGKAVVIYLIPAVVCLALSAELFLRAIIRSETLQNACGHKLSSLYSELKAQTREIISQIYSKESNGSREDLQKILNSNDDTFIKYKYYFESGVSEEANYQDLHYLCIALRKYIKNYLVDVPLSAVDTI</sequence>
<comment type="caution">
    <text evidence="2">The sequence shown here is derived from an EMBL/GenBank/DDBJ whole genome shotgun (WGS) entry which is preliminary data.</text>
</comment>
<dbReference type="Proteomes" id="UP001556692">
    <property type="component" value="Unassembled WGS sequence"/>
</dbReference>
<keyword evidence="1" id="KW-1133">Transmembrane helix</keyword>
<evidence type="ECO:0008006" key="4">
    <source>
        <dbReference type="Google" id="ProtNLM"/>
    </source>
</evidence>
<evidence type="ECO:0000256" key="1">
    <source>
        <dbReference type="SAM" id="Phobius"/>
    </source>
</evidence>
<keyword evidence="1" id="KW-0812">Transmembrane</keyword>
<feature type="transmembrane region" description="Helical" evidence="1">
    <location>
        <begin position="35"/>
        <end position="54"/>
    </location>
</feature>
<accession>A0ABV3SP23</accession>
<protein>
    <recommendedName>
        <fullName evidence="4">HEPN domain-containing protein</fullName>
    </recommendedName>
</protein>
<reference evidence="2 3" key="1">
    <citation type="submission" date="2024-05" db="EMBL/GenBank/DDBJ databases">
        <authorList>
            <person name="Jiang F."/>
        </authorList>
    </citation>
    <scope>NUCLEOTIDE SEQUENCE [LARGE SCALE GENOMIC DNA]</scope>
    <source>
        <strain evidence="2 3">LZ166</strain>
    </source>
</reference>
<keyword evidence="3" id="KW-1185">Reference proteome</keyword>
<dbReference type="EMBL" id="JBDPGJ010000005">
    <property type="protein sequence ID" value="MEX0408547.1"/>
    <property type="molecule type" value="Genomic_DNA"/>
</dbReference>
<evidence type="ECO:0000313" key="3">
    <source>
        <dbReference type="Proteomes" id="UP001556692"/>
    </source>
</evidence>